<dbReference type="EMBL" id="FTNK01000006">
    <property type="protein sequence ID" value="SIR08080.1"/>
    <property type="molecule type" value="Genomic_DNA"/>
</dbReference>
<dbReference type="Pfam" id="PF18573">
    <property type="entry name" value="BclA_C"/>
    <property type="match status" value="1"/>
</dbReference>
<dbReference type="Proteomes" id="UP000186666">
    <property type="component" value="Unassembled WGS sequence"/>
</dbReference>
<accession>A0ABY1K0J3</accession>
<dbReference type="InterPro" id="IPR008983">
    <property type="entry name" value="Tumour_necrosis_fac-like_dom"/>
</dbReference>
<evidence type="ECO:0000259" key="1">
    <source>
        <dbReference type="Pfam" id="PF18573"/>
    </source>
</evidence>
<evidence type="ECO:0000313" key="2">
    <source>
        <dbReference type="EMBL" id="SIR08080.1"/>
    </source>
</evidence>
<proteinExistence type="predicted"/>
<organism evidence="2 3">
    <name type="scientific">Paenibacillus macquariensis</name>
    <dbReference type="NCBI Taxonomy" id="948756"/>
    <lineage>
        <taxon>Bacteria</taxon>
        <taxon>Bacillati</taxon>
        <taxon>Bacillota</taxon>
        <taxon>Bacilli</taxon>
        <taxon>Bacillales</taxon>
        <taxon>Paenibacillaceae</taxon>
        <taxon>Paenibacillus</taxon>
    </lineage>
</organism>
<feature type="domain" description="BclA C-terminal" evidence="1">
    <location>
        <begin position="19"/>
        <end position="147"/>
    </location>
</feature>
<feature type="non-terminal residue" evidence="2">
    <location>
        <position position="1"/>
    </location>
</feature>
<name>A0ABY1K0J3_9BACL</name>
<dbReference type="RefSeq" id="WP_425298680.1">
    <property type="nucleotide sequence ID" value="NZ_FTNK01000006.1"/>
</dbReference>
<dbReference type="Gene3D" id="2.60.120.40">
    <property type="match status" value="1"/>
</dbReference>
<dbReference type="InterPro" id="IPR041415">
    <property type="entry name" value="BclA_C"/>
</dbReference>
<keyword evidence="3" id="KW-1185">Reference proteome</keyword>
<reference evidence="2 3" key="1">
    <citation type="submission" date="2017-01" db="EMBL/GenBank/DDBJ databases">
        <authorList>
            <person name="Varghese N."/>
            <person name="Submissions S."/>
        </authorList>
    </citation>
    <scope>NUCLEOTIDE SEQUENCE [LARGE SCALE GENOMIC DNA]</scope>
    <source>
        <strain evidence="2 3">ATCC 23464</strain>
    </source>
</reference>
<protein>
    <recommendedName>
        <fullName evidence="1">BclA C-terminal domain-containing protein</fullName>
    </recommendedName>
</protein>
<sequence length="147" mass="14466">GDAGVTGATGPNVTADFAYGANTSGTVIAVILGGADVPFPNAQDIGTGITVNGANNTFTFAITGNYYIAYSVNLTASLLVSSRLLLNGATTVPGSTVAPLVGVTAFQASVITPITAGSTLNVQLFGVLATATLATTAPTSITIIQLS</sequence>
<comment type="caution">
    <text evidence="2">The sequence shown here is derived from an EMBL/GenBank/DDBJ whole genome shotgun (WGS) entry which is preliminary data.</text>
</comment>
<evidence type="ECO:0000313" key="3">
    <source>
        <dbReference type="Proteomes" id="UP000186666"/>
    </source>
</evidence>
<gene>
    <name evidence="2" type="ORF">SAMN05421578_106315</name>
</gene>